<dbReference type="NCBIfam" id="TIGR00556">
    <property type="entry name" value="pantethn_trn"/>
    <property type="match status" value="1"/>
</dbReference>
<evidence type="ECO:0000256" key="4">
    <source>
        <dbReference type="ARBA" id="ARBA00022832"/>
    </source>
</evidence>
<comment type="cofactor">
    <cofactor evidence="8">
        <name>Mg(2+)</name>
        <dbReference type="ChEBI" id="CHEBI:18420"/>
    </cofactor>
</comment>
<evidence type="ECO:0000256" key="2">
    <source>
        <dbReference type="ARBA" id="ARBA00022679"/>
    </source>
</evidence>
<feature type="domain" description="4'-phosphopantetheinyl transferase" evidence="9">
    <location>
        <begin position="4"/>
        <end position="100"/>
    </location>
</feature>
<dbReference type="InterPro" id="IPR008278">
    <property type="entry name" value="4-PPantetheinyl_Trfase_dom"/>
</dbReference>
<evidence type="ECO:0000256" key="5">
    <source>
        <dbReference type="ARBA" id="ARBA00022842"/>
    </source>
</evidence>
<dbReference type="InterPro" id="IPR004568">
    <property type="entry name" value="Ppantetheine-prot_Trfase_dom"/>
</dbReference>
<keyword evidence="6 8" id="KW-0443">Lipid metabolism</keyword>
<comment type="caution">
    <text evidence="10">The sequence shown here is derived from an EMBL/GenBank/DDBJ whole genome shotgun (WGS) entry which is preliminary data.</text>
</comment>
<reference evidence="10 11" key="1">
    <citation type="submission" date="2016-10" db="EMBL/GenBank/DDBJ databases">
        <title>Comparative genomics of Bacillus thuringiensis reveals a path to pathogens against multiple invertebrate hosts.</title>
        <authorList>
            <person name="Zheng J."/>
            <person name="Gao Q."/>
            <person name="Liu H."/>
            <person name="Peng D."/>
            <person name="Ruan L."/>
            <person name="Sun M."/>
        </authorList>
    </citation>
    <scope>NUCLEOTIDE SEQUENCE [LARGE SCALE GENOMIC DNA]</scope>
    <source>
        <strain evidence="10">BGSC 4CE1</strain>
    </source>
</reference>
<comment type="function">
    <text evidence="8">Transfers the 4'-phosphopantetheine moiety from coenzyme A to a Ser of acyl-carrier-protein.</text>
</comment>
<evidence type="ECO:0000256" key="8">
    <source>
        <dbReference type="HAMAP-Rule" id="MF_00101"/>
    </source>
</evidence>
<evidence type="ECO:0000313" key="10">
    <source>
        <dbReference type="EMBL" id="OTY75206.1"/>
    </source>
</evidence>
<evidence type="ECO:0000256" key="7">
    <source>
        <dbReference type="ARBA" id="ARBA00023160"/>
    </source>
</evidence>
<dbReference type="GO" id="GO:0005737">
    <property type="term" value="C:cytoplasm"/>
    <property type="evidence" value="ECO:0007669"/>
    <property type="project" value="UniProtKB-SubCell"/>
</dbReference>
<keyword evidence="3 8" id="KW-0479">Metal-binding</keyword>
<dbReference type="HAMAP" id="MF_00101">
    <property type="entry name" value="AcpS"/>
    <property type="match status" value="1"/>
</dbReference>
<dbReference type="EC" id="2.7.8.7" evidence="8"/>
<dbReference type="Pfam" id="PF01648">
    <property type="entry name" value="ACPS"/>
    <property type="match status" value="1"/>
</dbReference>
<accession>A0A243CVV6</accession>
<evidence type="ECO:0000256" key="1">
    <source>
        <dbReference type="ARBA" id="ARBA00022516"/>
    </source>
</evidence>
<evidence type="ECO:0000256" key="3">
    <source>
        <dbReference type="ARBA" id="ARBA00022723"/>
    </source>
</evidence>
<comment type="catalytic activity">
    <reaction evidence="8">
        <text>apo-[ACP] + CoA = holo-[ACP] + adenosine 3',5'-bisphosphate + H(+)</text>
        <dbReference type="Rhea" id="RHEA:12068"/>
        <dbReference type="Rhea" id="RHEA-COMP:9685"/>
        <dbReference type="Rhea" id="RHEA-COMP:9690"/>
        <dbReference type="ChEBI" id="CHEBI:15378"/>
        <dbReference type="ChEBI" id="CHEBI:29999"/>
        <dbReference type="ChEBI" id="CHEBI:57287"/>
        <dbReference type="ChEBI" id="CHEBI:58343"/>
        <dbReference type="ChEBI" id="CHEBI:64479"/>
        <dbReference type="EC" id="2.7.8.7"/>
    </reaction>
</comment>
<feature type="binding site" evidence="8">
    <location>
        <position position="8"/>
    </location>
    <ligand>
        <name>Mg(2+)</name>
        <dbReference type="ChEBI" id="CHEBI:18420"/>
    </ligand>
</feature>
<evidence type="ECO:0000313" key="11">
    <source>
        <dbReference type="Proteomes" id="UP000194911"/>
    </source>
</evidence>
<feature type="binding site" evidence="8">
    <location>
        <position position="59"/>
    </location>
    <ligand>
        <name>Mg(2+)</name>
        <dbReference type="ChEBI" id="CHEBI:18420"/>
    </ligand>
</feature>
<gene>
    <name evidence="8" type="primary">acpS</name>
    <name evidence="10" type="ORF">BK749_14365</name>
</gene>
<keyword evidence="8" id="KW-0963">Cytoplasm</keyword>
<evidence type="ECO:0000259" key="9">
    <source>
        <dbReference type="Pfam" id="PF01648"/>
    </source>
</evidence>
<protein>
    <recommendedName>
        <fullName evidence="8">Holo-[acyl-carrier-protein] synthase</fullName>
        <shortName evidence="8">Holo-ACP synthase</shortName>
        <ecNumber evidence="8">2.7.8.7</ecNumber>
    </recommendedName>
    <alternativeName>
        <fullName evidence="8">4'-phosphopantetheinyl transferase AcpS</fullName>
    </alternativeName>
</protein>
<proteinExistence type="inferred from homology"/>
<organism evidence="10 11">
    <name type="scientific">Bacillus thuringiensis serovar vazensis</name>
    <dbReference type="NCBI Taxonomy" id="180867"/>
    <lineage>
        <taxon>Bacteria</taxon>
        <taxon>Bacillati</taxon>
        <taxon>Bacillota</taxon>
        <taxon>Bacilli</taxon>
        <taxon>Bacillales</taxon>
        <taxon>Bacillaceae</taxon>
        <taxon>Bacillus</taxon>
        <taxon>Bacillus cereus group</taxon>
    </lineage>
</organism>
<dbReference type="GO" id="GO:0000287">
    <property type="term" value="F:magnesium ion binding"/>
    <property type="evidence" value="ECO:0007669"/>
    <property type="project" value="UniProtKB-UniRule"/>
</dbReference>
<dbReference type="NCBIfam" id="TIGR00516">
    <property type="entry name" value="acpS"/>
    <property type="match status" value="1"/>
</dbReference>
<dbReference type="SUPFAM" id="SSF56214">
    <property type="entry name" value="4'-phosphopantetheinyl transferase"/>
    <property type="match status" value="1"/>
</dbReference>
<comment type="similarity">
    <text evidence="8">Belongs to the P-Pant transferase superfamily. AcpS family.</text>
</comment>
<keyword evidence="2 8" id="KW-0808">Transferase</keyword>
<name>A0A243CVV6_BACTU</name>
<dbReference type="GO" id="GO:0006633">
    <property type="term" value="P:fatty acid biosynthetic process"/>
    <property type="evidence" value="ECO:0007669"/>
    <property type="project" value="UniProtKB-UniRule"/>
</dbReference>
<keyword evidence="1 8" id="KW-0444">Lipid biosynthesis</keyword>
<dbReference type="InterPro" id="IPR002582">
    <property type="entry name" value="ACPS"/>
</dbReference>
<dbReference type="AlphaFoldDB" id="A0A243CVV6"/>
<keyword evidence="4 8" id="KW-0276">Fatty acid metabolism</keyword>
<evidence type="ECO:0000256" key="6">
    <source>
        <dbReference type="ARBA" id="ARBA00023098"/>
    </source>
</evidence>
<dbReference type="Gene3D" id="3.90.470.20">
    <property type="entry name" value="4'-phosphopantetheinyl transferase domain"/>
    <property type="match status" value="1"/>
</dbReference>
<dbReference type="GO" id="GO:0008897">
    <property type="term" value="F:holo-[acyl-carrier-protein] synthase activity"/>
    <property type="evidence" value="ECO:0007669"/>
    <property type="project" value="UniProtKB-UniRule"/>
</dbReference>
<dbReference type="RefSeq" id="WP_000600340.1">
    <property type="nucleotide sequence ID" value="NZ_NFDQ01000057.1"/>
</dbReference>
<sequence length="127" mass="14679">MILGIGFDLVEIERVSRIYKRSPRILQTFLTNKEKVYFDQIMNEHRKFEWLSGRFSAKEAAIKAISSGLGILIKFTDIEILYDELGRPTICLTDEIQSKLLFRVNWNLSITHTKTTAGAFVIIEKIL</sequence>
<comment type="subcellular location">
    <subcellularLocation>
        <location evidence="8">Cytoplasm</location>
    </subcellularLocation>
</comment>
<dbReference type="InterPro" id="IPR037143">
    <property type="entry name" value="4-PPantetheinyl_Trfase_dom_sf"/>
</dbReference>
<keyword evidence="7 8" id="KW-0275">Fatty acid biosynthesis</keyword>
<keyword evidence="5 8" id="KW-0460">Magnesium</keyword>
<dbReference type="Proteomes" id="UP000194911">
    <property type="component" value="Unassembled WGS sequence"/>
</dbReference>
<dbReference type="EMBL" id="NFDQ01000057">
    <property type="protein sequence ID" value="OTY75206.1"/>
    <property type="molecule type" value="Genomic_DNA"/>
</dbReference>